<keyword evidence="6 12" id="KW-0812">Transmembrane</keyword>
<evidence type="ECO:0000256" key="7">
    <source>
        <dbReference type="ARBA" id="ARBA00022989"/>
    </source>
</evidence>
<comment type="caution">
    <text evidence="13">The sequence shown here is derived from an EMBL/GenBank/DDBJ whole genome shotgun (WGS) entry which is preliminary data.</text>
</comment>
<protein>
    <recommendedName>
        <fullName evidence="3">Molybdate-anion transporter</fullName>
    </recommendedName>
    <alternativeName>
        <fullName evidence="10">Major facilitator superfamily domain-containing protein 5</fullName>
    </alternativeName>
    <alternativeName>
        <fullName evidence="11">Molybdate transporter 2 homolog</fullName>
    </alternativeName>
</protein>
<evidence type="ECO:0000256" key="10">
    <source>
        <dbReference type="ARBA" id="ARBA00030646"/>
    </source>
</evidence>
<dbReference type="InterPro" id="IPR036259">
    <property type="entry name" value="MFS_trans_sf"/>
</dbReference>
<dbReference type="PANTHER" id="PTHR23516:SF1">
    <property type="entry name" value="MOLYBDATE-ANION TRANSPORTER"/>
    <property type="match status" value="1"/>
</dbReference>
<feature type="transmembrane region" description="Helical" evidence="12">
    <location>
        <begin position="395"/>
        <end position="415"/>
    </location>
</feature>
<comment type="subcellular location">
    <subcellularLocation>
        <location evidence="2">Cell membrane</location>
        <topology evidence="2">Multi-pass membrane protein</topology>
    </subcellularLocation>
</comment>
<dbReference type="InterPro" id="IPR008509">
    <property type="entry name" value="MOT2/MFSD5"/>
</dbReference>
<dbReference type="PANTHER" id="PTHR23516">
    <property type="entry name" value="SAM (S-ADENOSYL METHIONINE) TRANSPORTER"/>
    <property type="match status" value="1"/>
</dbReference>
<dbReference type="Pfam" id="PF05631">
    <property type="entry name" value="MFS_5"/>
    <property type="match status" value="1"/>
</dbReference>
<proteinExistence type="predicted"/>
<feature type="transmembrane region" description="Helical" evidence="12">
    <location>
        <begin position="193"/>
        <end position="211"/>
    </location>
</feature>
<feature type="transmembrane region" description="Helical" evidence="12">
    <location>
        <begin position="427"/>
        <end position="445"/>
    </location>
</feature>
<feature type="transmembrane region" description="Helical" evidence="12">
    <location>
        <begin position="269"/>
        <end position="293"/>
    </location>
</feature>
<dbReference type="CDD" id="cd17487">
    <property type="entry name" value="MFS_MFSD5_like"/>
    <property type="match status" value="1"/>
</dbReference>
<keyword evidence="14" id="KW-1185">Reference proteome</keyword>
<evidence type="ECO:0000313" key="14">
    <source>
        <dbReference type="Proteomes" id="UP001217089"/>
    </source>
</evidence>
<dbReference type="EMBL" id="JARBDR010000921">
    <property type="protein sequence ID" value="KAJ8298980.1"/>
    <property type="molecule type" value="Genomic_DNA"/>
</dbReference>
<evidence type="ECO:0000256" key="9">
    <source>
        <dbReference type="ARBA" id="ARBA00023136"/>
    </source>
</evidence>
<keyword evidence="8" id="KW-0406">Ion transport</keyword>
<evidence type="ECO:0000256" key="3">
    <source>
        <dbReference type="ARBA" id="ARBA00021242"/>
    </source>
</evidence>
<feature type="transmembrane region" description="Helical" evidence="12">
    <location>
        <begin position="150"/>
        <end position="172"/>
    </location>
</feature>
<sequence length="471" mass="53580">MNQILHITFLQNSSSDWIVNMFIIYIAFGILLFFGGILQFWAHKTRKDVSIGNNPQFLKFQRGYFAAYLMAMFADWLQGPYLYKLYSYYGFTEEQIATLYVFGFASTVLLGTWTPIAADQFGRKKLCLLFTVIYSMSCFLKLSTSYGVLLIGRILGGIATSVLFSAFEAWYVHEHMEIHDFPKEWISVTFAKASFWNGIMAVVAGLCTNIVSEWFGLGPVAPYMIAIPFLLFAGIIVASHWNENTSDHKIKFRKLCSEGLRHIVTKETIFMIGAIEALFESVIYIVIFLWTPILQTGDPSLGVVFSSFMICILIGQAIFQILSASKKIPVPLILIAAIVIAFVSNLVLVYSTHPQNRHVNLSFIAFLIFEFGVGLYFPAMGFLRSHIIPDSHRWSIMNWFRVPINLIACAVLMLLHEDVFRHGNRMIFVVCCGLLFLAILSGFRFNKISKEEESLNQEAAWLETDHIHNIF</sequence>
<organism evidence="13 14">
    <name type="scientific">Tegillarca granosa</name>
    <name type="common">Malaysian cockle</name>
    <name type="synonym">Anadara granosa</name>
    <dbReference type="NCBI Taxonomy" id="220873"/>
    <lineage>
        <taxon>Eukaryota</taxon>
        <taxon>Metazoa</taxon>
        <taxon>Spiralia</taxon>
        <taxon>Lophotrochozoa</taxon>
        <taxon>Mollusca</taxon>
        <taxon>Bivalvia</taxon>
        <taxon>Autobranchia</taxon>
        <taxon>Pteriomorphia</taxon>
        <taxon>Arcoida</taxon>
        <taxon>Arcoidea</taxon>
        <taxon>Arcidae</taxon>
        <taxon>Tegillarca</taxon>
    </lineage>
</organism>
<feature type="transmembrane region" description="Helical" evidence="12">
    <location>
        <begin position="299"/>
        <end position="319"/>
    </location>
</feature>
<evidence type="ECO:0000256" key="11">
    <source>
        <dbReference type="ARBA" id="ARBA00032555"/>
    </source>
</evidence>
<comment type="function">
    <text evidence="1">Mediates high-affinity intracellular uptake of the rare oligo-element molybdenum.</text>
</comment>
<name>A0ABQ9E647_TEGGR</name>
<evidence type="ECO:0000256" key="1">
    <source>
        <dbReference type="ARBA" id="ARBA00003019"/>
    </source>
</evidence>
<feature type="transmembrane region" description="Helical" evidence="12">
    <location>
        <begin position="363"/>
        <end position="383"/>
    </location>
</feature>
<feature type="transmembrane region" description="Helical" evidence="12">
    <location>
        <begin position="331"/>
        <end position="351"/>
    </location>
</feature>
<evidence type="ECO:0000256" key="8">
    <source>
        <dbReference type="ARBA" id="ARBA00023065"/>
    </source>
</evidence>
<gene>
    <name evidence="13" type="ORF">KUTeg_023040</name>
</gene>
<evidence type="ECO:0000256" key="4">
    <source>
        <dbReference type="ARBA" id="ARBA00022448"/>
    </source>
</evidence>
<evidence type="ECO:0000313" key="13">
    <source>
        <dbReference type="EMBL" id="KAJ8298980.1"/>
    </source>
</evidence>
<evidence type="ECO:0000256" key="2">
    <source>
        <dbReference type="ARBA" id="ARBA00004651"/>
    </source>
</evidence>
<evidence type="ECO:0000256" key="6">
    <source>
        <dbReference type="ARBA" id="ARBA00022692"/>
    </source>
</evidence>
<keyword evidence="9 12" id="KW-0472">Membrane</keyword>
<accession>A0ABQ9E647</accession>
<feature type="transmembrane region" description="Helical" evidence="12">
    <location>
        <begin position="17"/>
        <end position="42"/>
    </location>
</feature>
<dbReference type="SUPFAM" id="SSF103473">
    <property type="entry name" value="MFS general substrate transporter"/>
    <property type="match status" value="1"/>
</dbReference>
<feature type="transmembrane region" description="Helical" evidence="12">
    <location>
        <begin position="95"/>
        <end position="114"/>
    </location>
</feature>
<dbReference type="Proteomes" id="UP001217089">
    <property type="component" value="Unassembled WGS sequence"/>
</dbReference>
<feature type="transmembrane region" description="Helical" evidence="12">
    <location>
        <begin position="223"/>
        <end position="241"/>
    </location>
</feature>
<evidence type="ECO:0000256" key="12">
    <source>
        <dbReference type="SAM" id="Phobius"/>
    </source>
</evidence>
<feature type="transmembrane region" description="Helical" evidence="12">
    <location>
        <begin position="63"/>
        <end position="83"/>
    </location>
</feature>
<keyword evidence="7 12" id="KW-1133">Transmembrane helix</keyword>
<keyword evidence="4" id="KW-0813">Transport</keyword>
<keyword evidence="5" id="KW-1003">Cell membrane</keyword>
<reference evidence="13 14" key="1">
    <citation type="submission" date="2022-12" db="EMBL/GenBank/DDBJ databases">
        <title>Chromosome-level genome of Tegillarca granosa.</title>
        <authorList>
            <person name="Kim J."/>
        </authorList>
    </citation>
    <scope>NUCLEOTIDE SEQUENCE [LARGE SCALE GENOMIC DNA]</scope>
    <source>
        <strain evidence="13">Teg-2019</strain>
        <tissue evidence="13">Adductor muscle</tissue>
    </source>
</reference>
<dbReference type="Gene3D" id="1.20.1250.20">
    <property type="entry name" value="MFS general substrate transporter like domains"/>
    <property type="match status" value="2"/>
</dbReference>
<evidence type="ECO:0000256" key="5">
    <source>
        <dbReference type="ARBA" id="ARBA00022475"/>
    </source>
</evidence>